<protein>
    <submittedName>
        <fullName evidence="3">Uncharacterized protein</fullName>
    </submittedName>
</protein>
<feature type="compositionally biased region" description="Basic and acidic residues" evidence="1">
    <location>
        <begin position="371"/>
        <end position="393"/>
    </location>
</feature>
<name>A0A9W8YZE5_9PEZI</name>
<feature type="transmembrane region" description="Helical" evidence="2">
    <location>
        <begin position="73"/>
        <end position="89"/>
    </location>
</feature>
<feature type="compositionally biased region" description="Polar residues" evidence="1">
    <location>
        <begin position="1"/>
        <end position="19"/>
    </location>
</feature>
<accession>A0A9W8YZE5</accession>
<evidence type="ECO:0000256" key="1">
    <source>
        <dbReference type="SAM" id="MobiDB-lite"/>
    </source>
</evidence>
<sequence>MPFLSPSGSPSTSPKNRSISKFKGPAPPTSNHQEEHRYVGSPNITYIPPLIDGACGTTPNSRRSVVQQLRNDVSLLISLLPSLIHGALISRMNVFEMVQHVGLALLELYMLISAIPLWLTLPGALFAAWVGCCSALIVGMSWSLNGRGIRGEVIRSPSPAAADGWMMGQEVDDEQWLFIGGLGMSSRTLTKNTLPALARLFSRTVSAVHEPTYGLPIDICSALLKRSLNMNFPSAATHTLYTQIRTTLLDAKTSRTVVLAHNVGAITMSQILRQLYADVPTERLSKLEIYTFGAAAVEFVTPLGGPIAETKTIGKQVHAPEFVTERRGPHIEHFAFRNDPFALMGVIQSVHEDLAGRFCGSVFKLNNSGTDRTDASASAKDKHEAAMRTEAKPSSRPLMSLKDYMSCLFPDQTQSHNSSASSSTDRSILDDLMTIDRELAEKREFTALASDSASHIVKKGKKRLSWTGLGATANGMDRNMDGVVGLEMARKGCKDCTGHRGREVSRLVKYVCIPSQFDDNMERKA</sequence>
<evidence type="ECO:0000313" key="3">
    <source>
        <dbReference type="EMBL" id="KAJ4393530.1"/>
    </source>
</evidence>
<comment type="caution">
    <text evidence="3">The sequence shown here is derived from an EMBL/GenBank/DDBJ whole genome shotgun (WGS) entry which is preliminary data.</text>
</comment>
<reference evidence="3" key="1">
    <citation type="submission" date="2022-10" db="EMBL/GenBank/DDBJ databases">
        <title>Tapping the CABI collections for fungal endophytes: first genome assemblies for Collariella, Neodidymelliopsis, Ascochyta clinopodiicola, Didymella pomorum, Didymosphaeria variabile, Neocosmospora piperis and Neocucurbitaria cava.</title>
        <authorList>
            <person name="Hill R."/>
        </authorList>
    </citation>
    <scope>NUCLEOTIDE SEQUENCE</scope>
    <source>
        <strain evidence="3">IMI 355082</strain>
    </source>
</reference>
<gene>
    <name evidence="3" type="ORF">N0V93_002742</name>
</gene>
<keyword evidence="2" id="KW-0472">Membrane</keyword>
<dbReference type="OrthoDB" id="202545at2759"/>
<feature type="transmembrane region" description="Helical" evidence="2">
    <location>
        <begin position="101"/>
        <end position="119"/>
    </location>
</feature>
<dbReference type="AlphaFoldDB" id="A0A9W8YZE5"/>
<keyword evidence="2" id="KW-1133">Transmembrane helix</keyword>
<dbReference type="PANTHER" id="PTHR42044">
    <property type="entry name" value="DUF676 DOMAIN-CONTAINING PROTEIN-RELATED"/>
    <property type="match status" value="1"/>
</dbReference>
<evidence type="ECO:0000256" key="2">
    <source>
        <dbReference type="SAM" id="Phobius"/>
    </source>
</evidence>
<feature type="region of interest" description="Disordered" evidence="1">
    <location>
        <begin position="1"/>
        <end position="35"/>
    </location>
</feature>
<keyword evidence="4" id="KW-1185">Reference proteome</keyword>
<organism evidence="3 4">
    <name type="scientific">Gnomoniopsis smithogilvyi</name>
    <dbReference type="NCBI Taxonomy" id="1191159"/>
    <lineage>
        <taxon>Eukaryota</taxon>
        <taxon>Fungi</taxon>
        <taxon>Dikarya</taxon>
        <taxon>Ascomycota</taxon>
        <taxon>Pezizomycotina</taxon>
        <taxon>Sordariomycetes</taxon>
        <taxon>Sordariomycetidae</taxon>
        <taxon>Diaporthales</taxon>
        <taxon>Gnomoniaceae</taxon>
        <taxon>Gnomoniopsis</taxon>
    </lineage>
</organism>
<dbReference type="EMBL" id="JAPEVB010000002">
    <property type="protein sequence ID" value="KAJ4393530.1"/>
    <property type="molecule type" value="Genomic_DNA"/>
</dbReference>
<proteinExistence type="predicted"/>
<dbReference type="PANTHER" id="PTHR42044:SF2">
    <property type="entry name" value="DUF676 DOMAIN-CONTAINING PROTEIN"/>
    <property type="match status" value="1"/>
</dbReference>
<keyword evidence="2" id="KW-0812">Transmembrane</keyword>
<feature type="region of interest" description="Disordered" evidence="1">
    <location>
        <begin position="370"/>
        <end position="395"/>
    </location>
</feature>
<dbReference type="Proteomes" id="UP001140453">
    <property type="component" value="Unassembled WGS sequence"/>
</dbReference>
<evidence type="ECO:0000313" key="4">
    <source>
        <dbReference type="Proteomes" id="UP001140453"/>
    </source>
</evidence>